<dbReference type="InParanoid" id="A0A0D2WSB1"/>
<dbReference type="Pfam" id="PF04176">
    <property type="entry name" value="TIP41"/>
    <property type="match status" value="1"/>
</dbReference>
<dbReference type="PANTHER" id="PTHR21021">
    <property type="entry name" value="GAF/PUTATIVE CYTOSKELETAL PROTEIN"/>
    <property type="match status" value="1"/>
</dbReference>
<keyword evidence="3" id="KW-1185">Reference proteome</keyword>
<evidence type="ECO:0000313" key="2">
    <source>
        <dbReference type="EMBL" id="KJE95005.1"/>
    </source>
</evidence>
<proteinExistence type="inferred from homology"/>
<evidence type="ECO:0008006" key="4">
    <source>
        <dbReference type="Google" id="ProtNLM"/>
    </source>
</evidence>
<reference evidence="3" key="1">
    <citation type="submission" date="2011-02" db="EMBL/GenBank/DDBJ databases">
        <title>The Genome Sequence of Capsaspora owczarzaki ATCC 30864.</title>
        <authorList>
            <person name="Russ C."/>
            <person name="Cuomo C."/>
            <person name="Burger G."/>
            <person name="Gray M.W."/>
            <person name="Holland P.W.H."/>
            <person name="King N."/>
            <person name="Lang F.B.F."/>
            <person name="Roger A.J."/>
            <person name="Ruiz-Trillo I."/>
            <person name="Young S.K."/>
            <person name="Zeng Q."/>
            <person name="Gargeya S."/>
            <person name="Alvarado L."/>
            <person name="Berlin A."/>
            <person name="Chapman S.B."/>
            <person name="Chen Z."/>
            <person name="Freedman E."/>
            <person name="Gellesch M."/>
            <person name="Goldberg J."/>
            <person name="Griggs A."/>
            <person name="Gujja S."/>
            <person name="Heilman E."/>
            <person name="Heiman D."/>
            <person name="Howarth C."/>
            <person name="Mehta T."/>
            <person name="Neiman D."/>
            <person name="Pearson M."/>
            <person name="Roberts A."/>
            <person name="Saif S."/>
            <person name="Shea T."/>
            <person name="Shenoy N."/>
            <person name="Sisk P."/>
            <person name="Stolte C."/>
            <person name="Sykes S."/>
            <person name="White J."/>
            <person name="Yandava C."/>
            <person name="Haas B."/>
            <person name="Nusbaum C."/>
            <person name="Birren B."/>
        </authorList>
    </citation>
    <scope>NUCLEOTIDE SEQUENCE</scope>
    <source>
        <strain evidence="3">ATCC 30864</strain>
    </source>
</reference>
<dbReference type="GO" id="GO:0005829">
    <property type="term" value="C:cytosol"/>
    <property type="evidence" value="ECO:0007669"/>
    <property type="project" value="TreeGrafter"/>
</dbReference>
<sequence length="217" mass="25032">MVFGKNTLVAEHSASKFAFYFNAIDALDRVDKTTDSVKVSYAKEWAATRTHSAGINDVIKPFDWTFSSDYTGTLINPDTVTITEIDEEIDMEKLMQRDAILHYSDVLLYEDELADNGCSIMNVKIRVMPGSFFILLRFFLRVDGVFVRVNDTRIFHEFSTNYILREFTSREQKFSVLNERCAPGTIHDLEFYSKPQTLHRLLDMTAGKREKIAFNKP</sequence>
<dbReference type="Proteomes" id="UP000008743">
    <property type="component" value="Unassembled WGS sequence"/>
</dbReference>
<evidence type="ECO:0000256" key="1">
    <source>
        <dbReference type="ARBA" id="ARBA00006658"/>
    </source>
</evidence>
<evidence type="ECO:0000313" key="3">
    <source>
        <dbReference type="Proteomes" id="UP000008743"/>
    </source>
</evidence>
<accession>A0A0D2WSB1</accession>
<name>A0A0D2WSB1_CAPO3</name>
<organism evidence="2 3">
    <name type="scientific">Capsaspora owczarzaki (strain ATCC 30864)</name>
    <dbReference type="NCBI Taxonomy" id="595528"/>
    <lineage>
        <taxon>Eukaryota</taxon>
        <taxon>Filasterea</taxon>
        <taxon>Capsaspora</taxon>
    </lineage>
</organism>
<dbReference type="AlphaFoldDB" id="A0A0D2WSB1"/>
<gene>
    <name evidence="2" type="ORF">CAOG_005535</name>
</gene>
<dbReference type="STRING" id="595528.A0A0D2WSB1"/>
<dbReference type="GO" id="GO:0031929">
    <property type="term" value="P:TOR signaling"/>
    <property type="evidence" value="ECO:0007669"/>
    <property type="project" value="TreeGrafter"/>
</dbReference>
<comment type="similarity">
    <text evidence="1">Belongs to the TIP41 family.</text>
</comment>
<dbReference type="EMBL" id="KE346368">
    <property type="protein sequence ID" value="KJE95005.1"/>
    <property type="molecule type" value="Genomic_DNA"/>
</dbReference>
<protein>
    <recommendedName>
        <fullName evidence="4">TIP41-like protein</fullName>
    </recommendedName>
</protein>
<dbReference type="OrthoDB" id="10253878at2759"/>
<dbReference type="eggNOG" id="KOG3224">
    <property type="taxonomic scope" value="Eukaryota"/>
</dbReference>
<dbReference type="FunCoup" id="A0A0D2WSB1">
    <property type="interactions" value="476"/>
</dbReference>
<dbReference type="PANTHER" id="PTHR21021:SF16">
    <property type="entry name" value="TIP41-LIKE PROTEIN"/>
    <property type="match status" value="1"/>
</dbReference>
<dbReference type="InterPro" id="IPR051330">
    <property type="entry name" value="Phosphatase_reg/MetRdx"/>
</dbReference>
<dbReference type="InterPro" id="IPR007303">
    <property type="entry name" value="TIP41-like"/>
</dbReference>
<dbReference type="PhylomeDB" id="A0A0D2WSB1"/>